<gene>
    <name evidence="1" type="ORF">CHIRRI_LOCUS13538</name>
</gene>
<sequence length="675" mass="79810">MSKREFKTDSQDFKRKVQKLTADSGKTIEHQQVIPDELISYIFTFYKDIEDIKKCFMLSKRMTAWINIEPLIANNIKFSLNDVRKNDFLKFISHNGYFVRNLEVNGYWRIGSSINFSQLPRLRELSIQSMDFGGRQSELDGCNGLNMLNLRSLKTYNMTDLEDLIKKLSNTRSLTRLDAKFDNNANHELWTDFIFQQNNLKELSLKITKDEFNFPYKDVKNLIKFKLQTLKLSLPKIDQGLLLTFLNTLGSSLQALDLQITDQTHFPSRNINFEVKFNPKKLKLCIHNAHELNFQSFIESQAEKLEELDLEIESDPPNFLERPITSIDSLRMTTLKLCLKTVKHQNLLDFLSKMNNLKELELSIDDMDMDEFPCRDISNEMKFKLQKFKYSLPDINQVRFVDFLKAHAESLEELDVKSIDEINLLDQIFKYLKNLKKLTIDADASEKLFDEKFPKFELEKLKYFEDKNQNGTSMSKLFRFFPNIEILKCCDTLDAQGDYPKVSTFDTSVVYWPRIFKFKLPNLKNLFIRKIDKINDEFYWTRFPRNFQNVENITVHNVGYEDEDVLRIVKRLKNFKKLKTFKIRHGVAINHEYDMDENERVEVGAKFSKILVDTTKRIIRVSTYIVINRFDIMKVLQATFENFEFLEFCFEEIKMRKICAEELMKMRLEAPSAPV</sequence>
<evidence type="ECO:0000313" key="1">
    <source>
        <dbReference type="EMBL" id="CAG9810725.1"/>
    </source>
</evidence>
<name>A0A9N9S800_9DIPT</name>
<protein>
    <recommendedName>
        <fullName evidence="3">F-box domain-containing protein</fullName>
    </recommendedName>
</protein>
<dbReference type="EMBL" id="OU895880">
    <property type="protein sequence ID" value="CAG9810725.1"/>
    <property type="molecule type" value="Genomic_DNA"/>
</dbReference>
<dbReference type="AlphaFoldDB" id="A0A9N9S800"/>
<accession>A0A9N9S800</accession>
<dbReference type="Gene3D" id="3.80.10.10">
    <property type="entry name" value="Ribonuclease Inhibitor"/>
    <property type="match status" value="2"/>
</dbReference>
<dbReference type="InterPro" id="IPR032675">
    <property type="entry name" value="LRR_dom_sf"/>
</dbReference>
<evidence type="ECO:0000313" key="2">
    <source>
        <dbReference type="Proteomes" id="UP001153620"/>
    </source>
</evidence>
<reference evidence="1" key="1">
    <citation type="submission" date="2022-01" db="EMBL/GenBank/DDBJ databases">
        <authorList>
            <person name="King R."/>
        </authorList>
    </citation>
    <scope>NUCLEOTIDE SEQUENCE</scope>
</reference>
<keyword evidence="2" id="KW-1185">Reference proteome</keyword>
<dbReference type="Proteomes" id="UP001153620">
    <property type="component" value="Chromosome 4"/>
</dbReference>
<proteinExistence type="predicted"/>
<dbReference type="SUPFAM" id="SSF52047">
    <property type="entry name" value="RNI-like"/>
    <property type="match status" value="2"/>
</dbReference>
<evidence type="ECO:0008006" key="3">
    <source>
        <dbReference type="Google" id="ProtNLM"/>
    </source>
</evidence>
<organism evidence="1 2">
    <name type="scientific">Chironomus riparius</name>
    <dbReference type="NCBI Taxonomy" id="315576"/>
    <lineage>
        <taxon>Eukaryota</taxon>
        <taxon>Metazoa</taxon>
        <taxon>Ecdysozoa</taxon>
        <taxon>Arthropoda</taxon>
        <taxon>Hexapoda</taxon>
        <taxon>Insecta</taxon>
        <taxon>Pterygota</taxon>
        <taxon>Neoptera</taxon>
        <taxon>Endopterygota</taxon>
        <taxon>Diptera</taxon>
        <taxon>Nematocera</taxon>
        <taxon>Chironomoidea</taxon>
        <taxon>Chironomidae</taxon>
        <taxon>Chironominae</taxon>
        <taxon>Chironomus</taxon>
    </lineage>
</organism>
<reference evidence="1" key="2">
    <citation type="submission" date="2022-10" db="EMBL/GenBank/DDBJ databases">
        <authorList>
            <consortium name="ENA_rothamsted_submissions"/>
            <consortium name="culmorum"/>
            <person name="King R."/>
        </authorList>
    </citation>
    <scope>NUCLEOTIDE SEQUENCE</scope>
</reference>